<name>A0AAW0XKW6_CHEQU</name>
<evidence type="ECO:0000313" key="1">
    <source>
        <dbReference type="EMBL" id="KAK8744502.1"/>
    </source>
</evidence>
<protein>
    <submittedName>
        <fullName evidence="1">Uncharacterized protein</fullName>
    </submittedName>
</protein>
<feature type="non-terminal residue" evidence="1">
    <location>
        <position position="1"/>
    </location>
</feature>
<comment type="caution">
    <text evidence="1">The sequence shown here is derived from an EMBL/GenBank/DDBJ whole genome shotgun (WGS) entry which is preliminary data.</text>
</comment>
<proteinExistence type="predicted"/>
<accession>A0AAW0XKW6</accession>
<dbReference type="EMBL" id="JARKIK010000022">
    <property type="protein sequence ID" value="KAK8744502.1"/>
    <property type="molecule type" value="Genomic_DNA"/>
</dbReference>
<sequence>DLLPRDDLDMLQQLFLSIDPVESTFAVLDVEELACRRRTVCELQRSASSVPLLGYFLKYFSRNVNSLEKYREAQEAGAAFEDCALLFSECPTSLVRTLWSSDQ</sequence>
<dbReference type="InterPro" id="IPR006631">
    <property type="entry name" value="DM4_12"/>
</dbReference>
<organism evidence="1 2">
    <name type="scientific">Cherax quadricarinatus</name>
    <name type="common">Australian red claw crayfish</name>
    <dbReference type="NCBI Taxonomy" id="27406"/>
    <lineage>
        <taxon>Eukaryota</taxon>
        <taxon>Metazoa</taxon>
        <taxon>Ecdysozoa</taxon>
        <taxon>Arthropoda</taxon>
        <taxon>Crustacea</taxon>
        <taxon>Multicrustacea</taxon>
        <taxon>Malacostraca</taxon>
        <taxon>Eumalacostraca</taxon>
        <taxon>Eucarida</taxon>
        <taxon>Decapoda</taxon>
        <taxon>Pleocyemata</taxon>
        <taxon>Astacidea</taxon>
        <taxon>Parastacoidea</taxon>
        <taxon>Parastacidae</taxon>
        <taxon>Cherax</taxon>
    </lineage>
</organism>
<keyword evidence="2" id="KW-1185">Reference proteome</keyword>
<dbReference type="Pfam" id="PF07841">
    <property type="entry name" value="DM4_12"/>
    <property type="match status" value="1"/>
</dbReference>
<dbReference type="AlphaFoldDB" id="A0AAW0XKW6"/>
<dbReference type="Proteomes" id="UP001445076">
    <property type="component" value="Unassembled WGS sequence"/>
</dbReference>
<evidence type="ECO:0000313" key="2">
    <source>
        <dbReference type="Proteomes" id="UP001445076"/>
    </source>
</evidence>
<reference evidence="1 2" key="1">
    <citation type="journal article" date="2024" name="BMC Genomics">
        <title>Genome assembly of redclaw crayfish (Cherax quadricarinatus) provides insights into its immune adaptation and hypoxia tolerance.</title>
        <authorList>
            <person name="Liu Z."/>
            <person name="Zheng J."/>
            <person name="Li H."/>
            <person name="Fang K."/>
            <person name="Wang S."/>
            <person name="He J."/>
            <person name="Zhou D."/>
            <person name="Weng S."/>
            <person name="Chi M."/>
            <person name="Gu Z."/>
            <person name="He J."/>
            <person name="Li F."/>
            <person name="Wang M."/>
        </authorList>
    </citation>
    <scope>NUCLEOTIDE SEQUENCE [LARGE SCALE GENOMIC DNA]</scope>
    <source>
        <strain evidence="1">ZL_2023a</strain>
    </source>
</reference>
<gene>
    <name evidence="1" type="ORF">OTU49_000842</name>
</gene>